<accession>A0A5B7YH63</accession>
<comment type="subcellular location">
    <subcellularLocation>
        <location evidence="6">Cytoplasm</location>
    </subcellularLocation>
</comment>
<comment type="PTM">
    <text evidence="6">Under oxidizing conditions two disulfide bonds are formed involving the reactive cysteines. Under reducing conditions zinc is bound to the reactive cysteines and the protein is inactive.</text>
</comment>
<dbReference type="SUPFAM" id="SSF64397">
    <property type="entry name" value="Hsp33 domain"/>
    <property type="match status" value="1"/>
</dbReference>
<dbReference type="PIRSF" id="PIRSF005261">
    <property type="entry name" value="Heat_shock_Hsp33"/>
    <property type="match status" value="1"/>
</dbReference>
<dbReference type="Proteomes" id="UP000304912">
    <property type="component" value="Chromosome"/>
</dbReference>
<keyword evidence="4 6" id="KW-0143">Chaperone</keyword>
<dbReference type="Pfam" id="PF01430">
    <property type="entry name" value="HSP33"/>
    <property type="match status" value="1"/>
</dbReference>
<organism evidence="7 8">
    <name type="scientific">Salinimonas iocasae</name>
    <dbReference type="NCBI Taxonomy" id="2572577"/>
    <lineage>
        <taxon>Bacteria</taxon>
        <taxon>Pseudomonadati</taxon>
        <taxon>Pseudomonadota</taxon>
        <taxon>Gammaproteobacteria</taxon>
        <taxon>Alteromonadales</taxon>
        <taxon>Alteromonadaceae</taxon>
        <taxon>Alteromonas/Salinimonas group</taxon>
        <taxon>Salinimonas</taxon>
    </lineage>
</organism>
<dbReference type="KEGG" id="salk:FBQ74_16530"/>
<feature type="disulfide bond" description="Redox-active" evidence="6">
    <location>
        <begin position="270"/>
        <end position="273"/>
    </location>
</feature>
<dbReference type="CDD" id="cd00498">
    <property type="entry name" value="Hsp33"/>
    <property type="match status" value="1"/>
</dbReference>
<keyword evidence="5 6" id="KW-0676">Redox-active center</keyword>
<evidence type="ECO:0000256" key="3">
    <source>
        <dbReference type="ARBA" id="ARBA00023157"/>
    </source>
</evidence>
<keyword evidence="1 6" id="KW-0963">Cytoplasm</keyword>
<reference evidence="7 8" key="1">
    <citation type="submission" date="2019-04" db="EMBL/GenBank/DDBJ databases">
        <title>Salinimonas iocasae sp. nov., a halophilic bacterium isolated from the outer tube casing of tubeworms in Okinawa Trough.</title>
        <authorList>
            <person name="Zhang H."/>
            <person name="Wang H."/>
            <person name="Li C."/>
        </authorList>
    </citation>
    <scope>NUCLEOTIDE SEQUENCE [LARGE SCALE GENOMIC DNA]</scope>
    <source>
        <strain evidence="7 8">KX18D6</strain>
    </source>
</reference>
<keyword evidence="2 6" id="KW-0862">Zinc</keyword>
<dbReference type="GO" id="GO:0051082">
    <property type="term" value="F:unfolded protein binding"/>
    <property type="evidence" value="ECO:0007669"/>
    <property type="project" value="UniProtKB-UniRule"/>
</dbReference>
<dbReference type="InterPro" id="IPR016153">
    <property type="entry name" value="Heat_shock_Hsp33_N"/>
</dbReference>
<dbReference type="InterPro" id="IPR023212">
    <property type="entry name" value="Hsp33_helix_hairpin_bin_dom_sf"/>
</dbReference>
<dbReference type="InterPro" id="IPR016154">
    <property type="entry name" value="Heat_shock_Hsp33_C"/>
</dbReference>
<evidence type="ECO:0000256" key="2">
    <source>
        <dbReference type="ARBA" id="ARBA00022833"/>
    </source>
</evidence>
<keyword evidence="8" id="KW-1185">Reference proteome</keyword>
<evidence type="ECO:0000256" key="1">
    <source>
        <dbReference type="ARBA" id="ARBA00022490"/>
    </source>
</evidence>
<feature type="disulfide bond" description="Redox-active" evidence="6">
    <location>
        <begin position="237"/>
        <end position="239"/>
    </location>
</feature>
<dbReference type="GO" id="GO:0005737">
    <property type="term" value="C:cytoplasm"/>
    <property type="evidence" value="ECO:0007669"/>
    <property type="project" value="UniProtKB-SubCell"/>
</dbReference>
<protein>
    <recommendedName>
        <fullName evidence="6">33 kDa chaperonin</fullName>
    </recommendedName>
    <alternativeName>
        <fullName evidence="6">Heat shock protein 33 homolog</fullName>
        <shortName evidence="6">HSP33</shortName>
    </alternativeName>
</protein>
<sequence>MTHFDQLHRFLINKANVRGEIARLDDSLQHIVHSYEYPVQVQKLLGEMAAATCLLTAILKFKGEIGLQIQGQGAVKYAVVNATHDYTLRGVARWDEEAASLPERFEDLMEKGVLVITITPQDGERYQGVVALDKPTLAECIENYFAQSEQLATQVRLYTDLSDPERVKAAGMLLQVMPTQAENTNVSQDTEFEHLSKLAETLRAEEIFGLPVEDILYRLYHEEEVELFDPHTVSFACTCSRSRSAEALRNVEKAELLQVIEEEGAVKMNCQYCHTEYRFDTIDIEAIHAGHFEKAPDNQQ</sequence>
<evidence type="ECO:0000256" key="6">
    <source>
        <dbReference type="HAMAP-Rule" id="MF_00117"/>
    </source>
</evidence>
<dbReference type="AlphaFoldDB" id="A0A5B7YH63"/>
<evidence type="ECO:0000256" key="5">
    <source>
        <dbReference type="ARBA" id="ARBA00023284"/>
    </source>
</evidence>
<dbReference type="GO" id="GO:0044183">
    <property type="term" value="F:protein folding chaperone"/>
    <property type="evidence" value="ECO:0007669"/>
    <property type="project" value="TreeGrafter"/>
</dbReference>
<evidence type="ECO:0000313" key="7">
    <source>
        <dbReference type="EMBL" id="QCZ94981.1"/>
    </source>
</evidence>
<dbReference type="Gene3D" id="3.90.1280.10">
    <property type="entry name" value="HSP33 redox switch-like"/>
    <property type="match status" value="1"/>
</dbReference>
<dbReference type="HAMAP" id="MF_00117">
    <property type="entry name" value="HslO"/>
    <property type="match status" value="1"/>
</dbReference>
<dbReference type="PANTHER" id="PTHR30111">
    <property type="entry name" value="33 KDA CHAPERONIN"/>
    <property type="match status" value="1"/>
</dbReference>
<dbReference type="Gene3D" id="1.10.287.480">
    <property type="entry name" value="helix hairpin bin"/>
    <property type="match status" value="1"/>
</dbReference>
<proteinExistence type="inferred from homology"/>
<dbReference type="PANTHER" id="PTHR30111:SF1">
    <property type="entry name" value="33 KDA CHAPERONIN"/>
    <property type="match status" value="1"/>
</dbReference>
<dbReference type="SUPFAM" id="SSF118352">
    <property type="entry name" value="HSP33 redox switch-like"/>
    <property type="match status" value="1"/>
</dbReference>
<dbReference type="RefSeq" id="WP_139757711.1">
    <property type="nucleotide sequence ID" value="NZ_CP039852.1"/>
</dbReference>
<gene>
    <name evidence="6" type="primary">hslO</name>
    <name evidence="7" type="ORF">FBQ74_16530</name>
</gene>
<keyword evidence="3 6" id="KW-1015">Disulfide bond</keyword>
<evidence type="ECO:0000313" key="8">
    <source>
        <dbReference type="Proteomes" id="UP000304912"/>
    </source>
</evidence>
<comment type="similarity">
    <text evidence="6">Belongs to the HSP33 family.</text>
</comment>
<evidence type="ECO:0000256" key="4">
    <source>
        <dbReference type="ARBA" id="ARBA00023186"/>
    </source>
</evidence>
<dbReference type="InterPro" id="IPR000397">
    <property type="entry name" value="Heat_shock_Hsp33"/>
</dbReference>
<name>A0A5B7YH63_9ALTE</name>
<dbReference type="Gene3D" id="3.55.30.10">
    <property type="entry name" value="Hsp33 domain"/>
    <property type="match status" value="1"/>
</dbReference>
<dbReference type="GO" id="GO:0042026">
    <property type="term" value="P:protein refolding"/>
    <property type="evidence" value="ECO:0007669"/>
    <property type="project" value="TreeGrafter"/>
</dbReference>
<dbReference type="EMBL" id="CP039852">
    <property type="protein sequence ID" value="QCZ94981.1"/>
    <property type="molecule type" value="Genomic_DNA"/>
</dbReference>
<comment type="function">
    <text evidence="6">Redox regulated molecular chaperone. Protects both thermally unfolding and oxidatively damaged proteins from irreversible aggregation. Plays an important role in the bacterial defense system toward oxidative stress.</text>
</comment>
<dbReference type="NCBIfam" id="NF001033">
    <property type="entry name" value="PRK00114.1"/>
    <property type="match status" value="1"/>
</dbReference>
<dbReference type="OrthoDB" id="9793753at2"/>